<protein>
    <recommendedName>
        <fullName evidence="4">Autophagy-related protein 1</fullName>
    </recommendedName>
</protein>
<keyword evidence="9" id="KW-1185">Reference proteome</keyword>
<evidence type="ECO:0000256" key="5">
    <source>
        <dbReference type="SAM" id="MobiDB-lite"/>
    </source>
</evidence>
<dbReference type="SUPFAM" id="SSF56112">
    <property type="entry name" value="Protein kinase-like (PK-like)"/>
    <property type="match status" value="1"/>
</dbReference>
<evidence type="ECO:0000313" key="8">
    <source>
        <dbReference type="EMBL" id="KAK5201752.1"/>
    </source>
</evidence>
<gene>
    <name evidence="8" type="primary">RAD53_2</name>
    <name evidence="8" type="ORF">LTR16_001573</name>
</gene>
<dbReference type="Pfam" id="PF00069">
    <property type="entry name" value="Pkinase"/>
    <property type="match status" value="1"/>
</dbReference>
<dbReference type="InterPro" id="IPR045269">
    <property type="entry name" value="Atg1-like"/>
</dbReference>
<dbReference type="InterPro" id="IPR000719">
    <property type="entry name" value="Prot_kinase_dom"/>
</dbReference>
<evidence type="ECO:0000259" key="7">
    <source>
        <dbReference type="PROSITE" id="PS50011"/>
    </source>
</evidence>
<name>A0ABR0LQC4_9PEZI</name>
<feature type="region of interest" description="Disordered" evidence="5">
    <location>
        <begin position="33"/>
        <end position="62"/>
    </location>
</feature>
<dbReference type="CDD" id="cd00060">
    <property type="entry name" value="FHA"/>
    <property type="match status" value="1"/>
</dbReference>
<dbReference type="InterPro" id="IPR000253">
    <property type="entry name" value="FHA_dom"/>
</dbReference>
<keyword evidence="8" id="KW-0808">Transferase</keyword>
<sequence length="637" mass="71790">MEGPNTILTLVAVSDSAKAAFALSTNRDRYLPPSFDDYSSRESTPFPNHQEESDGAGSGHRLQLAFDRPPKDIQQGFVFGTDPQLCDVLLGERRGQGSISGRHFCITLDAQGRVIVRDFSKCGTIVSYDGQARDQKRSYFTWIIFQGLEKIKVHLAGTNFKFQIKLAEHENCEPKYLEHVNTFLEERRTLEESGPAVSHLDMLDIHSRNTTAAPSEPLSPRQGPIYLLHEELGRGEFGRVYKVINKRIVQFVDFRDEPSPLLVMEYLTFGNLQEQHRDTPIAIGEAVALLCQGLQGLEYLHSRGFAHRDIKPANILVASRVPFSIKLADFGLAKDVSALKTCCGTYLYTAPEIWKGSGYTSAVDIWSLGVVVFEFAYGLPKPERGSFHARDWYERLIGAVMDWDPDDLIDLLAARMLKVNYQERLSASDCLKEVSSFHPAGFPMQELEVRVTTPTEKMSSSVIMEAVRRLQYSKDPELDKEAETFTGHLTFTPREYSQIPTRVQDYPADEIPKPVLGQGQRQTTGSATREASHSRRLKRQLDETHDVEGASVRQQRASRSQASTGAPIEELPGYVQMTVEGKPISMRKADYWLNATQILLIAGKTENQRKEILDVLRKHTTVEVQKATKWTHHSTSW</sequence>
<dbReference type="EMBL" id="JAVRRA010016501">
    <property type="protein sequence ID" value="KAK5201752.1"/>
    <property type="molecule type" value="Genomic_DNA"/>
</dbReference>
<keyword evidence="8" id="KW-0418">Kinase</keyword>
<feature type="compositionally biased region" description="Polar residues" evidence="5">
    <location>
        <begin position="552"/>
        <end position="564"/>
    </location>
</feature>
<dbReference type="SUPFAM" id="SSF49879">
    <property type="entry name" value="SMAD/FHA domain"/>
    <property type="match status" value="1"/>
</dbReference>
<comment type="caution">
    <text evidence="8">The sequence shown here is derived from an EMBL/GenBank/DDBJ whole genome shotgun (WGS) entry which is preliminary data.</text>
</comment>
<dbReference type="PANTHER" id="PTHR24348">
    <property type="entry name" value="SERINE/THREONINE-PROTEIN KINASE UNC-51-RELATED"/>
    <property type="match status" value="1"/>
</dbReference>
<evidence type="ECO:0000256" key="1">
    <source>
        <dbReference type="ARBA" id="ARBA00004623"/>
    </source>
</evidence>
<comment type="subcellular location">
    <subcellularLocation>
        <location evidence="1">Preautophagosomal structure membrane</location>
        <topology evidence="1">Peripheral membrane protein</topology>
    </subcellularLocation>
</comment>
<evidence type="ECO:0000256" key="2">
    <source>
        <dbReference type="ARBA" id="ARBA00005575"/>
    </source>
</evidence>
<comment type="similarity">
    <text evidence="2">Belongs to the protein kinase superfamily. CAMK Ser/Thr protein kinase family. CHEK2 subfamily.</text>
</comment>
<dbReference type="Proteomes" id="UP001357485">
    <property type="component" value="Unassembled WGS sequence"/>
</dbReference>
<feature type="domain" description="Protein kinase" evidence="7">
    <location>
        <begin position="88"/>
        <end position="441"/>
    </location>
</feature>
<dbReference type="SMART" id="SM00220">
    <property type="entry name" value="S_TKc"/>
    <property type="match status" value="1"/>
</dbReference>
<dbReference type="PANTHER" id="PTHR24348:SF68">
    <property type="entry name" value="SERINE_THREONINE-PROTEIN KINASE ATG1C"/>
    <property type="match status" value="1"/>
</dbReference>
<feature type="non-terminal residue" evidence="8">
    <location>
        <position position="637"/>
    </location>
</feature>
<feature type="compositionally biased region" description="Basic and acidic residues" evidence="5">
    <location>
        <begin position="539"/>
        <end position="548"/>
    </location>
</feature>
<reference evidence="8 9" key="1">
    <citation type="submission" date="2023-08" db="EMBL/GenBank/DDBJ databases">
        <title>Black Yeasts Isolated from many extreme environments.</title>
        <authorList>
            <person name="Coleine C."/>
            <person name="Stajich J.E."/>
            <person name="Selbmann L."/>
        </authorList>
    </citation>
    <scope>NUCLEOTIDE SEQUENCE [LARGE SCALE GENOMIC DNA]</scope>
    <source>
        <strain evidence="8 9">CCFEE 536</strain>
    </source>
</reference>
<dbReference type="GO" id="GO:0004674">
    <property type="term" value="F:protein serine/threonine kinase activity"/>
    <property type="evidence" value="ECO:0007669"/>
    <property type="project" value="UniProtKB-EC"/>
</dbReference>
<dbReference type="InterPro" id="IPR008271">
    <property type="entry name" value="Ser/Thr_kinase_AS"/>
</dbReference>
<evidence type="ECO:0000256" key="4">
    <source>
        <dbReference type="ARBA" id="ARBA00030237"/>
    </source>
</evidence>
<proteinExistence type="inferred from homology"/>
<keyword evidence="3" id="KW-0072">Autophagy</keyword>
<feature type="domain" description="FHA" evidence="6">
    <location>
        <begin position="77"/>
        <end position="127"/>
    </location>
</feature>
<dbReference type="PROSITE" id="PS00108">
    <property type="entry name" value="PROTEIN_KINASE_ST"/>
    <property type="match status" value="1"/>
</dbReference>
<evidence type="ECO:0000313" key="9">
    <source>
        <dbReference type="Proteomes" id="UP001357485"/>
    </source>
</evidence>
<feature type="region of interest" description="Disordered" evidence="5">
    <location>
        <begin position="508"/>
        <end position="567"/>
    </location>
</feature>
<evidence type="ECO:0000259" key="6">
    <source>
        <dbReference type="PROSITE" id="PS50006"/>
    </source>
</evidence>
<dbReference type="InterPro" id="IPR008984">
    <property type="entry name" value="SMAD_FHA_dom_sf"/>
</dbReference>
<accession>A0ABR0LQC4</accession>
<dbReference type="Gene3D" id="2.60.200.20">
    <property type="match status" value="1"/>
</dbReference>
<evidence type="ECO:0000256" key="3">
    <source>
        <dbReference type="ARBA" id="ARBA00023006"/>
    </source>
</evidence>
<feature type="compositionally biased region" description="Polar residues" evidence="5">
    <location>
        <begin position="519"/>
        <end position="529"/>
    </location>
</feature>
<organism evidence="8 9">
    <name type="scientific">Cryomyces antarcticus</name>
    <dbReference type="NCBI Taxonomy" id="329879"/>
    <lineage>
        <taxon>Eukaryota</taxon>
        <taxon>Fungi</taxon>
        <taxon>Dikarya</taxon>
        <taxon>Ascomycota</taxon>
        <taxon>Pezizomycotina</taxon>
        <taxon>Dothideomycetes</taxon>
        <taxon>Dothideomycetes incertae sedis</taxon>
        <taxon>Cryomyces</taxon>
    </lineage>
</organism>
<dbReference type="PROSITE" id="PS50011">
    <property type="entry name" value="PROTEIN_KINASE_DOM"/>
    <property type="match status" value="1"/>
</dbReference>
<dbReference type="InterPro" id="IPR011009">
    <property type="entry name" value="Kinase-like_dom_sf"/>
</dbReference>
<dbReference type="Gene3D" id="1.10.510.10">
    <property type="entry name" value="Transferase(Phosphotransferase) domain 1"/>
    <property type="match status" value="1"/>
</dbReference>
<dbReference type="PROSITE" id="PS50006">
    <property type="entry name" value="FHA_DOMAIN"/>
    <property type="match status" value="1"/>
</dbReference>